<feature type="region of interest" description="Disordered" evidence="1">
    <location>
        <begin position="16"/>
        <end position="42"/>
    </location>
</feature>
<feature type="compositionally biased region" description="Basic and acidic residues" evidence="1">
    <location>
        <begin position="21"/>
        <end position="37"/>
    </location>
</feature>
<comment type="caution">
    <text evidence="2">The sequence shown here is derived from an EMBL/GenBank/DDBJ whole genome shotgun (WGS) entry which is preliminary data.</text>
</comment>
<proteinExistence type="predicted"/>
<accession>A0A834IGT4</accession>
<reference evidence="2" key="1">
    <citation type="submission" date="2020-08" db="EMBL/GenBank/DDBJ databases">
        <title>Genome sequencing and assembly of the red palm weevil Rhynchophorus ferrugineus.</title>
        <authorList>
            <person name="Dias G.B."/>
            <person name="Bergman C.M."/>
            <person name="Manee M."/>
        </authorList>
    </citation>
    <scope>NUCLEOTIDE SEQUENCE</scope>
    <source>
        <strain evidence="2">AA-2017</strain>
        <tissue evidence="2">Whole larva</tissue>
    </source>
</reference>
<dbReference type="Proteomes" id="UP000625711">
    <property type="component" value="Unassembled WGS sequence"/>
</dbReference>
<dbReference type="AlphaFoldDB" id="A0A834IGT4"/>
<organism evidence="2 3">
    <name type="scientific">Rhynchophorus ferrugineus</name>
    <name type="common">Red palm weevil</name>
    <name type="synonym">Curculio ferrugineus</name>
    <dbReference type="NCBI Taxonomy" id="354439"/>
    <lineage>
        <taxon>Eukaryota</taxon>
        <taxon>Metazoa</taxon>
        <taxon>Ecdysozoa</taxon>
        <taxon>Arthropoda</taxon>
        <taxon>Hexapoda</taxon>
        <taxon>Insecta</taxon>
        <taxon>Pterygota</taxon>
        <taxon>Neoptera</taxon>
        <taxon>Endopterygota</taxon>
        <taxon>Coleoptera</taxon>
        <taxon>Polyphaga</taxon>
        <taxon>Cucujiformia</taxon>
        <taxon>Curculionidae</taxon>
        <taxon>Dryophthorinae</taxon>
        <taxon>Rhynchophorus</taxon>
    </lineage>
</organism>
<name>A0A834IGT4_RHYFE</name>
<evidence type="ECO:0000313" key="3">
    <source>
        <dbReference type="Proteomes" id="UP000625711"/>
    </source>
</evidence>
<dbReference type="EMBL" id="JAACXV010000387">
    <property type="protein sequence ID" value="KAF7278797.1"/>
    <property type="molecule type" value="Genomic_DNA"/>
</dbReference>
<evidence type="ECO:0000256" key="1">
    <source>
        <dbReference type="SAM" id="MobiDB-lite"/>
    </source>
</evidence>
<protein>
    <submittedName>
        <fullName evidence="2">Uncharacterized protein</fullName>
    </submittedName>
</protein>
<sequence>MYEIVYRHFHHSRIAEGASQAERKTNLQGREPRDVVTKRRIRKHSRQRTLFLHTRGFSIIPCVRAAAGYERQRQTSEHRVGPRDTANIRGYHVTVLTPAAPLNPLGR</sequence>
<keyword evidence="3" id="KW-1185">Reference proteome</keyword>
<gene>
    <name evidence="2" type="ORF">GWI33_007977</name>
</gene>
<evidence type="ECO:0000313" key="2">
    <source>
        <dbReference type="EMBL" id="KAF7278797.1"/>
    </source>
</evidence>